<name>A0A9N9J7U3_9GLOM</name>
<dbReference type="InterPro" id="IPR020904">
    <property type="entry name" value="Sc_DH/Rdtase_CS"/>
</dbReference>
<keyword evidence="2" id="KW-0521">NADP</keyword>
<gene>
    <name evidence="6" type="ORF">DERYTH_LOCUS18512</name>
</gene>
<dbReference type="NCBIfam" id="NF004825">
    <property type="entry name" value="PRK06181.1"/>
    <property type="match status" value="1"/>
</dbReference>
<proteinExistence type="inferred from homology"/>
<dbReference type="Pfam" id="PF00106">
    <property type="entry name" value="adh_short"/>
    <property type="match status" value="1"/>
</dbReference>
<dbReference type="PANTHER" id="PTHR44196:SF1">
    <property type="entry name" value="DEHYDROGENASE_REDUCTASE SDR FAMILY MEMBER 7B"/>
    <property type="match status" value="1"/>
</dbReference>
<dbReference type="PROSITE" id="PS00061">
    <property type="entry name" value="ADH_SHORT"/>
    <property type="match status" value="1"/>
</dbReference>
<accession>A0A9N9J7U3</accession>
<dbReference type="Gene3D" id="3.40.50.720">
    <property type="entry name" value="NAD(P)-binding Rossmann-like Domain"/>
    <property type="match status" value="1"/>
</dbReference>
<evidence type="ECO:0000256" key="5">
    <source>
        <dbReference type="RuleBase" id="RU000363"/>
    </source>
</evidence>
<evidence type="ECO:0000313" key="7">
    <source>
        <dbReference type="Proteomes" id="UP000789405"/>
    </source>
</evidence>
<dbReference type="InterPro" id="IPR002347">
    <property type="entry name" value="SDR_fam"/>
</dbReference>
<reference evidence="6" key="1">
    <citation type="submission" date="2021-06" db="EMBL/GenBank/DDBJ databases">
        <authorList>
            <person name="Kallberg Y."/>
            <person name="Tangrot J."/>
            <person name="Rosling A."/>
        </authorList>
    </citation>
    <scope>NUCLEOTIDE SEQUENCE</scope>
    <source>
        <strain evidence="6">MA453B</strain>
    </source>
</reference>
<dbReference type="GO" id="GO:0016491">
    <property type="term" value="F:oxidoreductase activity"/>
    <property type="evidence" value="ECO:0007669"/>
    <property type="project" value="UniProtKB-KW"/>
</dbReference>
<dbReference type="SUPFAM" id="SSF51735">
    <property type="entry name" value="NAD(P)-binding Rossmann-fold domains"/>
    <property type="match status" value="1"/>
</dbReference>
<dbReference type="OrthoDB" id="1933717at2759"/>
<dbReference type="EMBL" id="CAJVPY010018879">
    <property type="protein sequence ID" value="CAG8769063.1"/>
    <property type="molecule type" value="Genomic_DNA"/>
</dbReference>
<evidence type="ECO:0000313" key="6">
    <source>
        <dbReference type="EMBL" id="CAG8769063.1"/>
    </source>
</evidence>
<comment type="function">
    <text evidence="4">Putative oxidoreductase.</text>
</comment>
<dbReference type="GO" id="GO:0016020">
    <property type="term" value="C:membrane"/>
    <property type="evidence" value="ECO:0007669"/>
    <property type="project" value="TreeGrafter"/>
</dbReference>
<dbReference type="PANTHER" id="PTHR44196">
    <property type="entry name" value="DEHYDROGENASE/REDUCTASE SDR FAMILY MEMBER 7B"/>
    <property type="match status" value="1"/>
</dbReference>
<evidence type="ECO:0000256" key="3">
    <source>
        <dbReference type="ARBA" id="ARBA00023002"/>
    </source>
</evidence>
<feature type="non-terminal residue" evidence="6">
    <location>
        <position position="264"/>
    </location>
</feature>
<dbReference type="PRINTS" id="PR00081">
    <property type="entry name" value="GDHRDH"/>
</dbReference>
<dbReference type="PRINTS" id="PR00080">
    <property type="entry name" value="SDRFAMILY"/>
</dbReference>
<comment type="similarity">
    <text evidence="1 5">Belongs to the short-chain dehydrogenases/reductases (SDR) family.</text>
</comment>
<keyword evidence="7" id="KW-1185">Reference proteome</keyword>
<dbReference type="Proteomes" id="UP000789405">
    <property type="component" value="Unassembled WGS sequence"/>
</dbReference>
<dbReference type="InterPro" id="IPR036291">
    <property type="entry name" value="NAD(P)-bd_dom_sf"/>
</dbReference>
<dbReference type="AlphaFoldDB" id="A0A9N9J7U3"/>
<sequence>PEGKLVIITGASSGIGESLAYQFARHSCILVLCARREALLAEVSKKCKLYGAKDVIAVTADVTKESDITTLIQKIEKEFNRIDCLILNAGISMGERLDEVSDYNLIRKIMEVNYFGSTNFVYQALPLLKRSPKSRIVVVSSAAGLAGAPFRTGYSGSKFAVRGFFTALAAEIAENDIYVTVAYPGPVRTQINNTRLGKTPRELDVSNAITPEKCAQIIYEATLNGDKEVTFENIGRIAKIMEGPFPYLISWFASRVQNNLNKRK</sequence>
<protein>
    <submittedName>
        <fullName evidence="6">26372_t:CDS:1</fullName>
    </submittedName>
</protein>
<comment type="caution">
    <text evidence="6">The sequence shown here is derived from an EMBL/GenBank/DDBJ whole genome shotgun (WGS) entry which is preliminary data.</text>
</comment>
<evidence type="ECO:0000256" key="4">
    <source>
        <dbReference type="ARBA" id="ARBA00037096"/>
    </source>
</evidence>
<evidence type="ECO:0000256" key="1">
    <source>
        <dbReference type="ARBA" id="ARBA00006484"/>
    </source>
</evidence>
<keyword evidence="3" id="KW-0560">Oxidoreductase</keyword>
<organism evidence="6 7">
    <name type="scientific">Dentiscutata erythropus</name>
    <dbReference type="NCBI Taxonomy" id="1348616"/>
    <lineage>
        <taxon>Eukaryota</taxon>
        <taxon>Fungi</taxon>
        <taxon>Fungi incertae sedis</taxon>
        <taxon>Mucoromycota</taxon>
        <taxon>Glomeromycotina</taxon>
        <taxon>Glomeromycetes</taxon>
        <taxon>Diversisporales</taxon>
        <taxon>Gigasporaceae</taxon>
        <taxon>Dentiscutata</taxon>
    </lineage>
</organism>
<evidence type="ECO:0000256" key="2">
    <source>
        <dbReference type="ARBA" id="ARBA00022857"/>
    </source>
</evidence>